<proteinExistence type="predicted"/>
<reference evidence="1 2" key="1">
    <citation type="submission" date="2019-03" db="EMBL/GenBank/DDBJ databases">
        <authorList>
            <consortium name="Pathogen Informatics"/>
        </authorList>
    </citation>
    <scope>NUCLEOTIDE SEQUENCE [LARGE SCALE GENOMIC DNA]</scope>
    <source>
        <strain evidence="1 2">NCTC12126</strain>
    </source>
</reference>
<sequence>MSDFYSQIDDKEFIPVIAEQFYLYMQTRDDDVVSSDFQVTTGQSATEVAEHMVEVITNKEFPQPRTISHDATVGRMHDGYPIFTLFAQKK</sequence>
<organism evidence="1 2">
    <name type="scientific">Enterobacter cancerogenus</name>
    <dbReference type="NCBI Taxonomy" id="69218"/>
    <lineage>
        <taxon>Bacteria</taxon>
        <taxon>Pseudomonadati</taxon>
        <taxon>Pseudomonadota</taxon>
        <taxon>Gammaproteobacteria</taxon>
        <taxon>Enterobacterales</taxon>
        <taxon>Enterobacteriaceae</taxon>
        <taxon>Enterobacter</taxon>
        <taxon>Enterobacter cloacae complex</taxon>
    </lineage>
</organism>
<evidence type="ECO:0000313" key="2">
    <source>
        <dbReference type="Proteomes" id="UP000351155"/>
    </source>
</evidence>
<evidence type="ECO:0000313" key="1">
    <source>
        <dbReference type="EMBL" id="VFS33744.1"/>
    </source>
</evidence>
<accession>A0A484YCH8</accession>
<name>A0A484YCH8_9ENTR</name>
<dbReference type="AlphaFoldDB" id="A0A484YCH8"/>
<dbReference type="Proteomes" id="UP000351155">
    <property type="component" value="Unassembled WGS sequence"/>
</dbReference>
<gene>
    <name evidence="1" type="ORF">NCTC12126_03310</name>
</gene>
<dbReference type="EMBL" id="CAADIW010000027">
    <property type="protein sequence ID" value="VFS33744.1"/>
    <property type="molecule type" value="Genomic_DNA"/>
</dbReference>
<protein>
    <submittedName>
        <fullName evidence="1">Uncharacterized protein</fullName>
    </submittedName>
</protein>